<gene>
    <name evidence="6" type="ORF">WKW80_02055</name>
</gene>
<dbReference type="InterPro" id="IPR009057">
    <property type="entry name" value="Homeodomain-like_sf"/>
</dbReference>
<dbReference type="Pfam" id="PF13305">
    <property type="entry name" value="TetR_C_33"/>
    <property type="match status" value="1"/>
</dbReference>
<dbReference type="EMBL" id="JBBKZV010000001">
    <property type="protein sequence ID" value="MEJ8820817.1"/>
    <property type="molecule type" value="Genomic_DNA"/>
</dbReference>
<evidence type="ECO:0000256" key="4">
    <source>
        <dbReference type="PROSITE-ProRule" id="PRU00335"/>
    </source>
</evidence>
<dbReference type="Proteomes" id="UP001363010">
    <property type="component" value="Unassembled WGS sequence"/>
</dbReference>
<organism evidence="6 7">
    <name type="scientific">Variovorax humicola</name>
    <dbReference type="NCBI Taxonomy" id="1769758"/>
    <lineage>
        <taxon>Bacteria</taxon>
        <taxon>Pseudomonadati</taxon>
        <taxon>Pseudomonadota</taxon>
        <taxon>Betaproteobacteria</taxon>
        <taxon>Burkholderiales</taxon>
        <taxon>Comamonadaceae</taxon>
        <taxon>Variovorax</taxon>
    </lineage>
</organism>
<keyword evidence="7" id="KW-1185">Reference proteome</keyword>
<dbReference type="InterPro" id="IPR036271">
    <property type="entry name" value="Tet_transcr_reg_TetR-rel_C_sf"/>
</dbReference>
<dbReference type="PROSITE" id="PS50977">
    <property type="entry name" value="HTH_TETR_2"/>
    <property type="match status" value="1"/>
</dbReference>
<keyword evidence="1" id="KW-0805">Transcription regulation</keyword>
<comment type="caution">
    <text evidence="6">The sequence shown here is derived from an EMBL/GenBank/DDBJ whole genome shotgun (WGS) entry which is preliminary data.</text>
</comment>
<evidence type="ECO:0000259" key="5">
    <source>
        <dbReference type="PROSITE" id="PS50977"/>
    </source>
</evidence>
<evidence type="ECO:0000256" key="3">
    <source>
        <dbReference type="ARBA" id="ARBA00023163"/>
    </source>
</evidence>
<accession>A0ABU8VT31</accession>
<evidence type="ECO:0000313" key="6">
    <source>
        <dbReference type="EMBL" id="MEJ8820817.1"/>
    </source>
</evidence>
<evidence type="ECO:0000256" key="2">
    <source>
        <dbReference type="ARBA" id="ARBA00023125"/>
    </source>
</evidence>
<feature type="domain" description="HTH tetR-type" evidence="5">
    <location>
        <begin position="18"/>
        <end position="78"/>
    </location>
</feature>
<feature type="DNA-binding region" description="H-T-H motif" evidence="4">
    <location>
        <begin position="41"/>
        <end position="60"/>
    </location>
</feature>
<evidence type="ECO:0000313" key="7">
    <source>
        <dbReference type="Proteomes" id="UP001363010"/>
    </source>
</evidence>
<name>A0ABU8VT31_9BURK</name>
<dbReference type="RefSeq" id="WP_340361853.1">
    <property type="nucleotide sequence ID" value="NZ_JBBKZV010000001.1"/>
</dbReference>
<dbReference type="SUPFAM" id="SSF46689">
    <property type="entry name" value="Homeodomain-like"/>
    <property type="match status" value="1"/>
</dbReference>
<evidence type="ECO:0000256" key="1">
    <source>
        <dbReference type="ARBA" id="ARBA00023015"/>
    </source>
</evidence>
<sequence>MRTEPSRPPPARASYRHGDLRRALLDAGIELARGGGPEAVVLREATRRAGVVPNAAYRHYASRLDLLREVRAAALSSVAAAMEEELAMLPAKGKPADLARAGLRAVGTGYLRFARAETGLFRTAFFAEPQVFAALAAGPAAGGPGGLNPFQLLGAALDRMVAAGVLPTARRQGAEFLAWAAVHGLALLMIDGPLRAMPDNQAGVLGQRLLDMVEKGL</sequence>
<reference evidence="6 7" key="1">
    <citation type="submission" date="2024-03" db="EMBL/GenBank/DDBJ databases">
        <title>Novel species of the genus Variovorax.</title>
        <authorList>
            <person name="Liu Q."/>
            <person name="Xin Y.-H."/>
        </authorList>
    </citation>
    <scope>NUCLEOTIDE SEQUENCE [LARGE SCALE GENOMIC DNA]</scope>
    <source>
        <strain evidence="6 7">KACC 18501</strain>
    </source>
</reference>
<proteinExistence type="predicted"/>
<keyword evidence="2 4" id="KW-0238">DNA-binding</keyword>
<keyword evidence="3" id="KW-0804">Transcription</keyword>
<dbReference type="InterPro" id="IPR001647">
    <property type="entry name" value="HTH_TetR"/>
</dbReference>
<dbReference type="Gene3D" id="1.10.357.10">
    <property type="entry name" value="Tetracycline Repressor, domain 2"/>
    <property type="match status" value="1"/>
</dbReference>
<dbReference type="SUPFAM" id="SSF48498">
    <property type="entry name" value="Tetracyclin repressor-like, C-terminal domain"/>
    <property type="match status" value="1"/>
</dbReference>
<dbReference type="Pfam" id="PF00440">
    <property type="entry name" value="TetR_N"/>
    <property type="match status" value="1"/>
</dbReference>
<protein>
    <submittedName>
        <fullName evidence="6">TetR/AcrR family transcriptional regulator</fullName>
    </submittedName>
</protein>
<dbReference type="InterPro" id="IPR025996">
    <property type="entry name" value="MT1864/Rv1816-like_C"/>
</dbReference>